<dbReference type="GO" id="GO:0032367">
    <property type="term" value="P:intracellular cholesterol transport"/>
    <property type="evidence" value="ECO:0007669"/>
    <property type="project" value="InterPro"/>
</dbReference>
<dbReference type="GO" id="GO:0032934">
    <property type="term" value="F:sterol binding"/>
    <property type="evidence" value="ECO:0007669"/>
    <property type="project" value="InterPro"/>
</dbReference>
<dbReference type="Gene3D" id="2.60.40.770">
    <property type="match status" value="1"/>
</dbReference>
<keyword evidence="9" id="KW-1185">Reference proteome</keyword>
<dbReference type="PANTHER" id="PTHR11306:SF36">
    <property type="entry name" value="NIEMANN-PICK TYPE C-2C-RELATED"/>
    <property type="match status" value="1"/>
</dbReference>
<evidence type="ECO:0000259" key="7">
    <source>
        <dbReference type="SMART" id="SM00737"/>
    </source>
</evidence>
<evidence type="ECO:0000256" key="3">
    <source>
        <dbReference type="ARBA" id="ARBA00022525"/>
    </source>
</evidence>
<dbReference type="EnsemblMetazoa" id="AMIN003229-RA">
    <property type="protein sequence ID" value="AMIN003229-PA"/>
    <property type="gene ID" value="AMIN003229"/>
</dbReference>
<dbReference type="GO" id="GO:0005576">
    <property type="term" value="C:extracellular region"/>
    <property type="evidence" value="ECO:0007669"/>
    <property type="project" value="UniProtKB-SubCell"/>
</dbReference>
<dbReference type="SMART" id="SM00737">
    <property type="entry name" value="ML"/>
    <property type="match status" value="1"/>
</dbReference>
<sequence length="150" mass="16057">MQLLGTLITLSLLSIISADVISVQQCSEGALPVSVEVAGCHEQPCELTKGQDVDALIEFKADRPLTALTPQIHASYFGINIPFNLPDDRKDACTSLVGGTCPVSEGQDVKYELHVPVSTSYPSVSASVELKLVDQDNNVVICFRVDGKLV</sequence>
<keyword evidence="3" id="KW-0964">Secreted</keyword>
<evidence type="ECO:0000256" key="6">
    <source>
        <dbReference type="SAM" id="SignalP"/>
    </source>
</evidence>
<dbReference type="InterPro" id="IPR014756">
    <property type="entry name" value="Ig_E-set"/>
</dbReference>
<accession>A0A182VYS4</accession>
<evidence type="ECO:0000256" key="5">
    <source>
        <dbReference type="ARBA" id="ARBA00023157"/>
    </source>
</evidence>
<feature type="signal peptide" evidence="6">
    <location>
        <begin position="1"/>
        <end position="18"/>
    </location>
</feature>
<dbReference type="AlphaFoldDB" id="A0A182VYS4"/>
<dbReference type="InterPro" id="IPR033916">
    <property type="entry name" value="ML_Npc2-like"/>
</dbReference>
<dbReference type="PANTHER" id="PTHR11306">
    <property type="entry name" value="NIEMANN PICK TYPE C2 PROTEIN NPC2-RELATED"/>
    <property type="match status" value="1"/>
</dbReference>
<dbReference type="CDD" id="cd00916">
    <property type="entry name" value="Npc2_like"/>
    <property type="match status" value="1"/>
</dbReference>
<name>A0A182VYS4_9DIPT</name>
<evidence type="ECO:0000256" key="1">
    <source>
        <dbReference type="ARBA" id="ARBA00004613"/>
    </source>
</evidence>
<dbReference type="VEuPathDB" id="VectorBase:AMIN003229"/>
<feature type="chain" id="PRO_5008140557" description="MD-2-related lipid-recognition domain-containing protein" evidence="6">
    <location>
        <begin position="19"/>
        <end position="150"/>
    </location>
</feature>
<protein>
    <recommendedName>
        <fullName evidence="7">MD-2-related lipid-recognition domain-containing protein</fullName>
    </recommendedName>
</protein>
<dbReference type="Pfam" id="PF02221">
    <property type="entry name" value="E1_DerP2_DerF2"/>
    <property type="match status" value="1"/>
</dbReference>
<organism evidence="8 9">
    <name type="scientific">Anopheles minimus</name>
    <dbReference type="NCBI Taxonomy" id="112268"/>
    <lineage>
        <taxon>Eukaryota</taxon>
        <taxon>Metazoa</taxon>
        <taxon>Ecdysozoa</taxon>
        <taxon>Arthropoda</taxon>
        <taxon>Hexapoda</taxon>
        <taxon>Insecta</taxon>
        <taxon>Pterygota</taxon>
        <taxon>Neoptera</taxon>
        <taxon>Endopterygota</taxon>
        <taxon>Diptera</taxon>
        <taxon>Nematocera</taxon>
        <taxon>Culicoidea</taxon>
        <taxon>Culicidae</taxon>
        <taxon>Anophelinae</taxon>
        <taxon>Anopheles</taxon>
    </lineage>
</organism>
<dbReference type="FunFam" id="2.60.40.770:FF:000001">
    <property type="entry name" value="NPC intracellular cholesterol transporter 2"/>
    <property type="match status" value="1"/>
</dbReference>
<dbReference type="SUPFAM" id="SSF81296">
    <property type="entry name" value="E set domains"/>
    <property type="match status" value="1"/>
</dbReference>
<reference evidence="8" key="2">
    <citation type="submission" date="2020-05" db="UniProtKB">
        <authorList>
            <consortium name="EnsemblMetazoa"/>
        </authorList>
    </citation>
    <scope>IDENTIFICATION</scope>
    <source>
        <strain evidence="8">MINIMUS1</strain>
    </source>
</reference>
<feature type="domain" description="MD-2-related lipid-recognition" evidence="7">
    <location>
        <begin position="23"/>
        <end position="147"/>
    </location>
</feature>
<evidence type="ECO:0000313" key="8">
    <source>
        <dbReference type="EnsemblMetazoa" id="AMIN003229-PA"/>
    </source>
</evidence>
<dbReference type="InterPro" id="IPR039670">
    <property type="entry name" value="NPC2-like"/>
</dbReference>
<comment type="subcellular location">
    <subcellularLocation>
        <location evidence="1">Secreted</location>
    </subcellularLocation>
</comment>
<evidence type="ECO:0000256" key="2">
    <source>
        <dbReference type="ARBA" id="ARBA00006370"/>
    </source>
</evidence>
<reference evidence="9" key="1">
    <citation type="submission" date="2013-03" db="EMBL/GenBank/DDBJ databases">
        <title>The Genome Sequence of Anopheles minimus MINIMUS1.</title>
        <authorList>
            <consortium name="The Broad Institute Genomics Platform"/>
            <person name="Neafsey D.E."/>
            <person name="Walton C."/>
            <person name="Walker B."/>
            <person name="Young S.K."/>
            <person name="Zeng Q."/>
            <person name="Gargeya S."/>
            <person name="Fitzgerald M."/>
            <person name="Haas B."/>
            <person name="Abouelleil A."/>
            <person name="Allen A.W."/>
            <person name="Alvarado L."/>
            <person name="Arachchi H.M."/>
            <person name="Berlin A.M."/>
            <person name="Chapman S.B."/>
            <person name="Gainer-Dewar J."/>
            <person name="Goldberg J."/>
            <person name="Griggs A."/>
            <person name="Gujja S."/>
            <person name="Hansen M."/>
            <person name="Howarth C."/>
            <person name="Imamovic A."/>
            <person name="Ireland A."/>
            <person name="Larimer J."/>
            <person name="McCowan C."/>
            <person name="Murphy C."/>
            <person name="Pearson M."/>
            <person name="Poon T.W."/>
            <person name="Priest M."/>
            <person name="Roberts A."/>
            <person name="Saif S."/>
            <person name="Shea T."/>
            <person name="Sisk P."/>
            <person name="Sykes S."/>
            <person name="Wortman J."/>
            <person name="Nusbaum C."/>
            <person name="Birren B."/>
        </authorList>
    </citation>
    <scope>NUCLEOTIDE SEQUENCE [LARGE SCALE GENOMIC DNA]</scope>
    <source>
        <strain evidence="9">MINIMUS1</strain>
    </source>
</reference>
<keyword evidence="5" id="KW-1015">Disulfide bond</keyword>
<comment type="similarity">
    <text evidence="2">Belongs to the NPC2 family.</text>
</comment>
<dbReference type="InterPro" id="IPR003172">
    <property type="entry name" value="ML_dom"/>
</dbReference>
<keyword evidence="4 6" id="KW-0732">Signal</keyword>
<dbReference type="Proteomes" id="UP000075920">
    <property type="component" value="Unassembled WGS sequence"/>
</dbReference>
<proteinExistence type="inferred from homology"/>
<dbReference type="STRING" id="112268.A0A182VYS4"/>
<evidence type="ECO:0000313" key="9">
    <source>
        <dbReference type="Proteomes" id="UP000075920"/>
    </source>
</evidence>
<evidence type="ECO:0000256" key="4">
    <source>
        <dbReference type="ARBA" id="ARBA00022729"/>
    </source>
</evidence>